<accession>A0A2M9G3X9</accession>
<dbReference type="AlphaFoldDB" id="A0A2M9G3X9"/>
<comment type="caution">
    <text evidence="1">The sequence shown here is derived from an EMBL/GenBank/DDBJ whole genome shotgun (WGS) entry which is preliminary data.</text>
</comment>
<dbReference type="EMBL" id="PHIG01000026">
    <property type="protein sequence ID" value="PJK30429.1"/>
    <property type="molecule type" value="Genomic_DNA"/>
</dbReference>
<dbReference type="Proteomes" id="UP000229498">
    <property type="component" value="Unassembled WGS sequence"/>
</dbReference>
<evidence type="ECO:0000313" key="1">
    <source>
        <dbReference type="EMBL" id="PJK30429.1"/>
    </source>
</evidence>
<organism evidence="1 2">
    <name type="scientific">Minwuia thermotolerans</name>
    <dbReference type="NCBI Taxonomy" id="2056226"/>
    <lineage>
        <taxon>Bacteria</taxon>
        <taxon>Pseudomonadati</taxon>
        <taxon>Pseudomonadota</taxon>
        <taxon>Alphaproteobacteria</taxon>
        <taxon>Minwuiales</taxon>
        <taxon>Minwuiaceae</taxon>
        <taxon>Minwuia</taxon>
    </lineage>
</organism>
<keyword evidence="2" id="KW-1185">Reference proteome</keyword>
<name>A0A2M9G3X9_9PROT</name>
<gene>
    <name evidence="1" type="ORF">CVT23_06695</name>
</gene>
<protein>
    <submittedName>
        <fullName evidence="1">Uncharacterized protein</fullName>
    </submittedName>
</protein>
<sequence>MREAVLELTYTSHDMAPFARDMGHVEADGTVKPPFIWNDERRLHLRARLDAVFFHLYGVTDREDVRYVFSTFPIIERQDRAAWGDYRSCELCLAYMNALAAGRPDAEVAL</sequence>
<proteinExistence type="predicted"/>
<reference evidence="1 2" key="1">
    <citation type="submission" date="2017-11" db="EMBL/GenBank/DDBJ databases">
        <title>Draft genome sequence of Rhizobiales bacterium SY3-13.</title>
        <authorList>
            <person name="Sun C."/>
        </authorList>
    </citation>
    <scope>NUCLEOTIDE SEQUENCE [LARGE SCALE GENOMIC DNA]</scope>
    <source>
        <strain evidence="1 2">SY3-13</strain>
    </source>
</reference>
<evidence type="ECO:0000313" key="2">
    <source>
        <dbReference type="Proteomes" id="UP000229498"/>
    </source>
</evidence>